<sequence length="57" mass="6253">MNRSLTRSLSRSLGGSHREGKAARALSVPLLEGEKRLPLSRLKNPKIGRITLAGCWI</sequence>
<feature type="compositionally biased region" description="Low complexity" evidence="1">
    <location>
        <begin position="1"/>
        <end position="15"/>
    </location>
</feature>
<organism evidence="2 3">
    <name type="scientific">Brassica cretica</name>
    <name type="common">Mustard</name>
    <dbReference type="NCBI Taxonomy" id="69181"/>
    <lineage>
        <taxon>Eukaryota</taxon>
        <taxon>Viridiplantae</taxon>
        <taxon>Streptophyta</taxon>
        <taxon>Embryophyta</taxon>
        <taxon>Tracheophyta</taxon>
        <taxon>Spermatophyta</taxon>
        <taxon>Magnoliopsida</taxon>
        <taxon>eudicotyledons</taxon>
        <taxon>Gunneridae</taxon>
        <taxon>Pentapetalae</taxon>
        <taxon>rosids</taxon>
        <taxon>malvids</taxon>
        <taxon>Brassicales</taxon>
        <taxon>Brassicaceae</taxon>
        <taxon>Brassiceae</taxon>
        <taxon>Brassica</taxon>
    </lineage>
</organism>
<gene>
    <name evidence="2" type="ORF">F2Q69_00054122</name>
</gene>
<evidence type="ECO:0000256" key="1">
    <source>
        <dbReference type="SAM" id="MobiDB-lite"/>
    </source>
</evidence>
<dbReference type="EMBL" id="QGKX02002183">
    <property type="protein sequence ID" value="KAF3487401.1"/>
    <property type="molecule type" value="Genomic_DNA"/>
</dbReference>
<dbReference type="AlphaFoldDB" id="A0A8S9MVY8"/>
<accession>A0A8S9MVY8</accession>
<name>A0A8S9MVY8_BRACR</name>
<protein>
    <submittedName>
        <fullName evidence="2">Uncharacterized protein</fullName>
    </submittedName>
</protein>
<evidence type="ECO:0000313" key="3">
    <source>
        <dbReference type="Proteomes" id="UP000712600"/>
    </source>
</evidence>
<reference evidence="2" key="1">
    <citation type="submission" date="2019-12" db="EMBL/GenBank/DDBJ databases">
        <title>Genome sequencing and annotation of Brassica cretica.</title>
        <authorList>
            <person name="Studholme D.J."/>
            <person name="Sarris P."/>
        </authorList>
    </citation>
    <scope>NUCLEOTIDE SEQUENCE</scope>
    <source>
        <strain evidence="2">PFS-109/04</strain>
        <tissue evidence="2">Leaf</tissue>
    </source>
</reference>
<dbReference type="Proteomes" id="UP000712600">
    <property type="component" value="Unassembled WGS sequence"/>
</dbReference>
<proteinExistence type="predicted"/>
<evidence type="ECO:0000313" key="2">
    <source>
        <dbReference type="EMBL" id="KAF3487401.1"/>
    </source>
</evidence>
<feature type="region of interest" description="Disordered" evidence="1">
    <location>
        <begin position="1"/>
        <end position="25"/>
    </location>
</feature>
<comment type="caution">
    <text evidence="2">The sequence shown here is derived from an EMBL/GenBank/DDBJ whole genome shotgun (WGS) entry which is preliminary data.</text>
</comment>